<dbReference type="RefSeq" id="WP_010363972.1">
    <property type="nucleotide sequence ID" value="NZ_AHBZ03000021.1"/>
</dbReference>
<dbReference type="Proteomes" id="UP000016487">
    <property type="component" value="Unassembled WGS sequence"/>
</dbReference>
<reference evidence="2" key="1">
    <citation type="journal article" date="2012" name="J. Bacteriol.">
        <title>Genome sequences of type strains of seven species of the marine bacterium Pseudoalteromonas.</title>
        <authorList>
            <person name="Xie B.B."/>
            <person name="Shu Y.L."/>
            <person name="Qin Q.L."/>
            <person name="Rong J.C."/>
            <person name="Zhang X.Y."/>
            <person name="Chen X.L."/>
            <person name="Shi M."/>
            <person name="He H.L."/>
            <person name="Zhou B.C."/>
            <person name="Zhang Y.Z."/>
        </authorList>
    </citation>
    <scope>NUCLEOTIDE SEQUENCE</scope>
    <source>
        <strain evidence="2">DSM 8771</strain>
    </source>
</reference>
<keyword evidence="1" id="KW-0732">Signal</keyword>
<dbReference type="Pfam" id="PF12514">
    <property type="entry name" value="DUF3718"/>
    <property type="match status" value="1"/>
</dbReference>
<dbReference type="AlphaFoldDB" id="A0AAD4AHR9"/>
<sequence>MNTVTVLASVAIIFTSTYSSANEFVANDNSVATQLCMAVASNHKLTLRKEIREHNISKAVLNNRLACNEMPITAFASRYNLTKSVQFLNINTSTSTHIKDLSAMTKDTSAPVMLSGSK</sequence>
<evidence type="ECO:0000256" key="1">
    <source>
        <dbReference type="SAM" id="SignalP"/>
    </source>
</evidence>
<proteinExistence type="predicted"/>
<accession>A0AAD4AHR9</accession>
<protein>
    <recommendedName>
        <fullName evidence="4">DUF3718 domain-containing protein</fullName>
    </recommendedName>
</protein>
<evidence type="ECO:0008006" key="4">
    <source>
        <dbReference type="Google" id="ProtNLM"/>
    </source>
</evidence>
<comment type="caution">
    <text evidence="2">The sequence shown here is derived from an EMBL/GenBank/DDBJ whole genome shotgun (WGS) entry which is preliminary data.</text>
</comment>
<reference evidence="2" key="2">
    <citation type="submission" date="2015-03" db="EMBL/GenBank/DDBJ databases">
        <title>Genome sequence of Pseudoalteromonas citrea.</title>
        <authorList>
            <person name="Xie B.-B."/>
            <person name="Rong J.-C."/>
            <person name="Qin Q.-L."/>
            <person name="Zhang Y.-Z."/>
        </authorList>
    </citation>
    <scope>NUCLEOTIDE SEQUENCE</scope>
    <source>
        <strain evidence="2">DSM 8771</strain>
    </source>
</reference>
<gene>
    <name evidence="2" type="ORF">PCIT_a2708</name>
</gene>
<name>A0AAD4AHR9_9GAMM</name>
<organism evidence="2 3">
    <name type="scientific">Pseudoalteromonas citrea</name>
    <dbReference type="NCBI Taxonomy" id="43655"/>
    <lineage>
        <taxon>Bacteria</taxon>
        <taxon>Pseudomonadati</taxon>
        <taxon>Pseudomonadota</taxon>
        <taxon>Gammaproteobacteria</taxon>
        <taxon>Alteromonadales</taxon>
        <taxon>Pseudoalteromonadaceae</taxon>
        <taxon>Pseudoalteromonas</taxon>
    </lineage>
</organism>
<dbReference type="EMBL" id="AHBZ03000021">
    <property type="protein sequence ID" value="KAF7769805.1"/>
    <property type="molecule type" value="Genomic_DNA"/>
</dbReference>
<feature type="chain" id="PRO_5042224029" description="DUF3718 domain-containing protein" evidence="1">
    <location>
        <begin position="22"/>
        <end position="118"/>
    </location>
</feature>
<feature type="signal peptide" evidence="1">
    <location>
        <begin position="1"/>
        <end position="21"/>
    </location>
</feature>
<dbReference type="InterPro" id="IPR022193">
    <property type="entry name" value="DUF3718"/>
</dbReference>
<evidence type="ECO:0000313" key="2">
    <source>
        <dbReference type="EMBL" id="KAF7769805.1"/>
    </source>
</evidence>
<evidence type="ECO:0000313" key="3">
    <source>
        <dbReference type="Proteomes" id="UP000016487"/>
    </source>
</evidence>